<dbReference type="InterPro" id="IPR004875">
    <property type="entry name" value="DDE_SF_endonuclease_dom"/>
</dbReference>
<keyword evidence="2" id="KW-1185">Reference proteome</keyword>
<gene>
    <name evidence="3" type="primary">LOC108864274</name>
</gene>
<dbReference type="Pfam" id="PF03184">
    <property type="entry name" value="DDE_1"/>
    <property type="match status" value="1"/>
</dbReference>
<protein>
    <submittedName>
        <fullName evidence="3">Uncharacterized protein LOC108864274</fullName>
    </submittedName>
</protein>
<dbReference type="RefSeq" id="XP_018495076.1">
    <property type="nucleotide sequence ID" value="XM_018639560.1"/>
</dbReference>
<evidence type="ECO:0000259" key="1">
    <source>
        <dbReference type="Pfam" id="PF03184"/>
    </source>
</evidence>
<evidence type="ECO:0000313" key="3">
    <source>
        <dbReference type="RefSeq" id="XP_018495076.1"/>
    </source>
</evidence>
<sequence>MDGIHVLETEKAWCTQQVIQKWTDLMLPQVSRNGKRALLVWDSASTHRAKEMKAFLAKRAVDQIMIPAGMTGYLQTLDLAINEPFEDYIRIECREYIEHRMTRNKRGNFVKPSLSEVVTWVKNSWAKISDECVRNALRAGYLDRNSSFADSLIAKHERLGARILSEAETRKLTEDLQDTSFFTDIPESDTLEIVECHKIHCFCLKYYRINYESG</sequence>
<dbReference type="InterPro" id="IPR036397">
    <property type="entry name" value="RNaseH_sf"/>
</dbReference>
<dbReference type="GO" id="GO:0003676">
    <property type="term" value="F:nucleic acid binding"/>
    <property type="evidence" value="ECO:0007669"/>
    <property type="project" value="InterPro"/>
</dbReference>
<feature type="domain" description="DDE-1" evidence="1">
    <location>
        <begin position="9"/>
        <end position="135"/>
    </location>
</feature>
<proteinExistence type="predicted"/>
<dbReference type="AlphaFoldDB" id="A0AAJ7P9T2"/>
<evidence type="ECO:0000313" key="2">
    <source>
        <dbReference type="Proteomes" id="UP000694867"/>
    </source>
</evidence>
<dbReference type="KEGG" id="goe:108864274"/>
<dbReference type="Gene3D" id="3.30.420.10">
    <property type="entry name" value="Ribonuclease H-like superfamily/Ribonuclease H"/>
    <property type="match status" value="1"/>
</dbReference>
<accession>A0AAJ7P9T2</accession>
<reference evidence="3" key="1">
    <citation type="submission" date="2025-08" db="UniProtKB">
        <authorList>
            <consortium name="RefSeq"/>
        </authorList>
    </citation>
    <scope>IDENTIFICATION</scope>
</reference>
<organism evidence="2 3">
    <name type="scientific">Galendromus occidentalis</name>
    <name type="common">western predatory mite</name>
    <dbReference type="NCBI Taxonomy" id="34638"/>
    <lineage>
        <taxon>Eukaryota</taxon>
        <taxon>Metazoa</taxon>
        <taxon>Ecdysozoa</taxon>
        <taxon>Arthropoda</taxon>
        <taxon>Chelicerata</taxon>
        <taxon>Arachnida</taxon>
        <taxon>Acari</taxon>
        <taxon>Parasitiformes</taxon>
        <taxon>Mesostigmata</taxon>
        <taxon>Gamasina</taxon>
        <taxon>Phytoseioidea</taxon>
        <taxon>Phytoseiidae</taxon>
        <taxon>Typhlodrominae</taxon>
        <taxon>Galendromus</taxon>
    </lineage>
</organism>
<dbReference type="Proteomes" id="UP000694867">
    <property type="component" value="Unplaced"/>
</dbReference>
<name>A0AAJ7P9T2_9ACAR</name>
<dbReference type="GeneID" id="108864274"/>